<organism evidence="2 3">
    <name type="scientific">Sphaerisporangium krabiense</name>
    <dbReference type="NCBI Taxonomy" id="763782"/>
    <lineage>
        <taxon>Bacteria</taxon>
        <taxon>Bacillati</taxon>
        <taxon>Actinomycetota</taxon>
        <taxon>Actinomycetes</taxon>
        <taxon>Streptosporangiales</taxon>
        <taxon>Streptosporangiaceae</taxon>
        <taxon>Sphaerisporangium</taxon>
    </lineage>
</organism>
<feature type="region of interest" description="Disordered" evidence="1">
    <location>
        <begin position="1"/>
        <end position="284"/>
    </location>
</feature>
<dbReference type="Proteomes" id="UP000588112">
    <property type="component" value="Unassembled WGS sequence"/>
</dbReference>
<feature type="compositionally biased region" description="Basic and acidic residues" evidence="1">
    <location>
        <begin position="85"/>
        <end position="104"/>
    </location>
</feature>
<keyword evidence="3" id="KW-1185">Reference proteome</keyword>
<dbReference type="EMBL" id="JACHBR010000001">
    <property type="protein sequence ID" value="MBB5629053.1"/>
    <property type="molecule type" value="Genomic_DNA"/>
</dbReference>
<protein>
    <submittedName>
        <fullName evidence="2">Uncharacterized protein</fullName>
    </submittedName>
</protein>
<feature type="compositionally biased region" description="Basic residues" evidence="1">
    <location>
        <begin position="242"/>
        <end position="253"/>
    </location>
</feature>
<sequence>MPRTPGPSDRTGRATLPSPQTGPPFRSPQTGPPFRSPQTGPSFHRRRPGRPSIAADRAALPITADRAVLPSPEAGPSFHRRRPGRPSDRRRPAVHGWERGEPPRRGGTGGITQPQPTNPPPSTQDELAEIAGRHRRRPRIPPATSHGEAPTCRRKPRPLVPYRPGHPSDRRRPAVHGWERGEPPRRRGTGGITQPQPADSPPCMQDELQEVTGGSPQAARHRPPPAGNLIPPPRTRTLPPHQPRRAACRRRYAVHGWGRGDPQDPRAGGRGRGGAGPAPSGPWGSGYVVMSRLSEPGPGSLVRWLSERRSGQWIYRCSAGLTPATMIR</sequence>
<accession>A0A7W8Z8I0</accession>
<evidence type="ECO:0000313" key="3">
    <source>
        <dbReference type="Proteomes" id="UP000588112"/>
    </source>
</evidence>
<name>A0A7W8Z8I0_9ACTN</name>
<reference evidence="2 3" key="1">
    <citation type="submission" date="2020-08" db="EMBL/GenBank/DDBJ databases">
        <title>Sequencing the genomes of 1000 actinobacteria strains.</title>
        <authorList>
            <person name="Klenk H.-P."/>
        </authorList>
    </citation>
    <scope>NUCLEOTIDE SEQUENCE [LARGE SCALE GENOMIC DNA]</scope>
    <source>
        <strain evidence="2 3">DSM 45790</strain>
    </source>
</reference>
<gene>
    <name evidence="2" type="ORF">BJ981_004752</name>
</gene>
<proteinExistence type="predicted"/>
<dbReference type="AlphaFoldDB" id="A0A7W8Z8I0"/>
<evidence type="ECO:0000313" key="2">
    <source>
        <dbReference type="EMBL" id="MBB5629053.1"/>
    </source>
</evidence>
<comment type="caution">
    <text evidence="2">The sequence shown here is derived from an EMBL/GenBank/DDBJ whole genome shotgun (WGS) entry which is preliminary data.</text>
</comment>
<feature type="compositionally biased region" description="Basic and acidic residues" evidence="1">
    <location>
        <begin position="166"/>
        <end position="185"/>
    </location>
</feature>
<evidence type="ECO:0000256" key="1">
    <source>
        <dbReference type="SAM" id="MobiDB-lite"/>
    </source>
</evidence>
<feature type="compositionally biased region" description="Pro residues" evidence="1">
    <location>
        <begin position="20"/>
        <end position="35"/>
    </location>
</feature>
<feature type="compositionally biased region" description="Pro residues" evidence="1">
    <location>
        <begin position="224"/>
        <end position="234"/>
    </location>
</feature>